<sequence>KPAYTAVLNALNTGGTTTPPPSTTPPPTTTPPPSGSGCTANLTVQSWPGGFVTNVHVTAGSTAVNGWTVRITLPAGTVITGTWSAQPSGTNGTVDFRNVDYNGQIGAGGSTDFGFQGTGVGPSGTPSCTAG</sequence>
<dbReference type="Proteomes" id="UP000280698">
    <property type="component" value="Unassembled WGS sequence"/>
</dbReference>
<evidence type="ECO:0000313" key="4">
    <source>
        <dbReference type="Proteomes" id="UP000280698"/>
    </source>
</evidence>
<dbReference type="InterPro" id="IPR008965">
    <property type="entry name" value="CBM2/CBM3_carb-bd_dom_sf"/>
</dbReference>
<dbReference type="Gene3D" id="2.60.40.290">
    <property type="match status" value="1"/>
</dbReference>
<dbReference type="EMBL" id="RJLN01000093">
    <property type="protein sequence ID" value="RNL91374.1"/>
    <property type="molecule type" value="Genomic_DNA"/>
</dbReference>
<evidence type="ECO:0000259" key="2">
    <source>
        <dbReference type="PROSITE" id="PS51173"/>
    </source>
</evidence>
<proteinExistence type="predicted"/>
<dbReference type="RefSeq" id="WP_199737195.1">
    <property type="nucleotide sequence ID" value="NZ_JAAHBY010000093.1"/>
</dbReference>
<keyword evidence="4" id="KW-1185">Reference proteome</keyword>
<organism evidence="3 4">
    <name type="scientific">Micromonospora solifontis</name>
    <dbReference type="NCBI Taxonomy" id="2487138"/>
    <lineage>
        <taxon>Bacteria</taxon>
        <taxon>Bacillati</taxon>
        <taxon>Actinomycetota</taxon>
        <taxon>Actinomycetes</taxon>
        <taxon>Micromonosporales</taxon>
        <taxon>Micromonosporaceae</taxon>
        <taxon>Micromonospora</taxon>
    </lineage>
</organism>
<dbReference type="SUPFAM" id="SSF49384">
    <property type="entry name" value="Carbohydrate-binding domain"/>
    <property type="match status" value="1"/>
</dbReference>
<dbReference type="InterPro" id="IPR001919">
    <property type="entry name" value="CBD2"/>
</dbReference>
<dbReference type="Pfam" id="PF00553">
    <property type="entry name" value="CBM_2"/>
    <property type="match status" value="1"/>
</dbReference>
<feature type="compositionally biased region" description="Pro residues" evidence="1">
    <location>
        <begin position="18"/>
        <end position="34"/>
    </location>
</feature>
<dbReference type="PROSITE" id="PS51173">
    <property type="entry name" value="CBM2"/>
    <property type="match status" value="1"/>
</dbReference>
<accession>A0ABX9WAS9</accession>
<feature type="domain" description="CBM2" evidence="2">
    <location>
        <begin position="31"/>
        <end position="131"/>
    </location>
</feature>
<name>A0ABX9WAS9_9ACTN</name>
<dbReference type="SMART" id="SM00637">
    <property type="entry name" value="CBD_II"/>
    <property type="match status" value="1"/>
</dbReference>
<evidence type="ECO:0000313" key="3">
    <source>
        <dbReference type="EMBL" id="RNL91374.1"/>
    </source>
</evidence>
<comment type="caution">
    <text evidence="3">The sequence shown here is derived from an EMBL/GenBank/DDBJ whole genome shotgun (WGS) entry which is preliminary data.</text>
</comment>
<reference evidence="3 4" key="1">
    <citation type="submission" date="2018-11" db="EMBL/GenBank/DDBJ databases">
        <title>Micromonospora sp. PPF5-17, a new actinomycetes isolated from a hot spring soil.</title>
        <authorList>
            <person name="Thawai C."/>
        </authorList>
    </citation>
    <scope>NUCLEOTIDE SEQUENCE [LARGE SCALE GENOMIC DNA]</scope>
    <source>
        <strain evidence="3 4">PPF5-17</strain>
    </source>
</reference>
<feature type="non-terminal residue" evidence="3">
    <location>
        <position position="1"/>
    </location>
</feature>
<dbReference type="InterPro" id="IPR012291">
    <property type="entry name" value="CBM2_carb-bd_dom_sf"/>
</dbReference>
<evidence type="ECO:0000256" key="1">
    <source>
        <dbReference type="SAM" id="MobiDB-lite"/>
    </source>
</evidence>
<protein>
    <submittedName>
        <fullName evidence="3">1,4-beta-xylanase</fullName>
    </submittedName>
</protein>
<gene>
    <name evidence="3" type="ORF">EFE23_23605</name>
</gene>
<feature type="region of interest" description="Disordered" evidence="1">
    <location>
        <begin position="11"/>
        <end position="37"/>
    </location>
</feature>